<dbReference type="GO" id="GO:0016020">
    <property type="term" value="C:membrane"/>
    <property type="evidence" value="ECO:0007669"/>
    <property type="project" value="UniProtKB-SubCell"/>
</dbReference>
<evidence type="ECO:0000259" key="8">
    <source>
        <dbReference type="Pfam" id="PF06814"/>
    </source>
</evidence>
<keyword evidence="5 7" id="KW-1133">Transmembrane helix</keyword>
<evidence type="ECO:0000259" key="9">
    <source>
        <dbReference type="Pfam" id="PF21902"/>
    </source>
</evidence>
<evidence type="ECO:0000256" key="6">
    <source>
        <dbReference type="ARBA" id="ARBA00023136"/>
    </source>
</evidence>
<keyword evidence="6 7" id="KW-0472">Membrane</keyword>
<dbReference type="HOGENOM" id="CLU_1077940_0_0_1"/>
<proteinExistence type="inferred from homology"/>
<dbReference type="Pfam" id="PF21902">
    <property type="entry name" value="PTM1-like_N"/>
    <property type="match status" value="1"/>
</dbReference>
<dbReference type="GeneID" id="34521570"/>
<dbReference type="GO" id="GO:0005794">
    <property type="term" value="C:Golgi apparatus"/>
    <property type="evidence" value="ECO:0007669"/>
    <property type="project" value="TreeGrafter"/>
</dbReference>
<dbReference type="InterPro" id="IPR009637">
    <property type="entry name" value="GPR107/GPR108-like"/>
</dbReference>
<dbReference type="RefSeq" id="XP_022460182.1">
    <property type="nucleotide sequence ID" value="XM_022600880.1"/>
</dbReference>
<keyword evidence="3 7" id="KW-0812">Transmembrane</keyword>
<organism evidence="10 11">
    <name type="scientific">Kuraishia capsulata CBS 1993</name>
    <dbReference type="NCBI Taxonomy" id="1382522"/>
    <lineage>
        <taxon>Eukaryota</taxon>
        <taxon>Fungi</taxon>
        <taxon>Dikarya</taxon>
        <taxon>Ascomycota</taxon>
        <taxon>Saccharomycotina</taxon>
        <taxon>Pichiomycetes</taxon>
        <taxon>Pichiales</taxon>
        <taxon>Pichiaceae</taxon>
        <taxon>Kuraishia</taxon>
    </lineage>
</organism>
<name>W6MSK1_9ASCO</name>
<evidence type="ECO:0000256" key="1">
    <source>
        <dbReference type="ARBA" id="ARBA00004141"/>
    </source>
</evidence>
<feature type="transmembrane region" description="Helical" evidence="7">
    <location>
        <begin position="152"/>
        <end position="172"/>
    </location>
</feature>
<dbReference type="PANTHER" id="PTHR21229">
    <property type="entry name" value="LUNG SEVEN TRANSMEMBRANE RECEPTOR"/>
    <property type="match status" value="1"/>
</dbReference>
<feature type="transmembrane region" description="Helical" evidence="7">
    <location>
        <begin position="215"/>
        <end position="238"/>
    </location>
</feature>
<evidence type="ECO:0000256" key="2">
    <source>
        <dbReference type="ARBA" id="ARBA00007883"/>
    </source>
</evidence>
<dbReference type="AlphaFoldDB" id="W6MSK1"/>
<dbReference type="Proteomes" id="UP000019384">
    <property type="component" value="Unassembled WGS sequence"/>
</dbReference>
<evidence type="ECO:0000256" key="3">
    <source>
        <dbReference type="ARBA" id="ARBA00022692"/>
    </source>
</evidence>
<feature type="domain" description="PTM1-like N-terminal" evidence="9">
    <location>
        <begin position="1"/>
        <end position="137"/>
    </location>
</feature>
<evidence type="ECO:0000256" key="4">
    <source>
        <dbReference type="ARBA" id="ARBA00022729"/>
    </source>
</evidence>
<dbReference type="PANTHER" id="PTHR21229:SF1">
    <property type="entry name" value="GH17801P"/>
    <property type="match status" value="1"/>
</dbReference>
<feature type="domain" description="GOST seven transmembrane" evidence="8">
    <location>
        <begin position="148"/>
        <end position="224"/>
    </location>
</feature>
<protein>
    <recommendedName>
        <fullName evidence="12">Intimal thickness related receptor IRP domain-containing protein</fullName>
    </recommendedName>
</protein>
<reference evidence="10" key="2">
    <citation type="submission" date="2014-02" db="EMBL/GenBank/DDBJ databases">
        <title>Complete DNA sequence of /Kuraishia capsulata/ illustrates novel genomic features among budding yeasts (/Saccharomycotina/).</title>
        <authorList>
            <person name="Morales L."/>
            <person name="Noel B."/>
            <person name="Porcel B."/>
            <person name="Marcet-Houben M."/>
            <person name="Hullo M-F."/>
            <person name="Sacerdot C."/>
            <person name="Tekaia F."/>
            <person name="Leh-Louis V."/>
            <person name="Despons L."/>
            <person name="Khanna V."/>
            <person name="Aury J-M."/>
            <person name="Barbe V."/>
            <person name="Couloux A."/>
            <person name="Labadie K."/>
            <person name="Pelletier E."/>
            <person name="Souciet J-L."/>
            <person name="Boekhout T."/>
            <person name="Gabaldon T."/>
            <person name="Wincker P."/>
            <person name="Dujon B."/>
        </authorList>
    </citation>
    <scope>NUCLEOTIDE SEQUENCE</scope>
    <source>
        <strain evidence="10">CBS 1993</strain>
    </source>
</reference>
<evidence type="ECO:0000256" key="7">
    <source>
        <dbReference type="SAM" id="Phobius"/>
    </source>
</evidence>
<keyword evidence="11" id="KW-1185">Reference proteome</keyword>
<evidence type="ECO:0000313" key="11">
    <source>
        <dbReference type="Proteomes" id="UP000019384"/>
    </source>
</evidence>
<dbReference type="InterPro" id="IPR053938">
    <property type="entry name" value="PTM1-like_N"/>
</dbReference>
<dbReference type="GO" id="GO:0042147">
    <property type="term" value="P:retrograde transport, endosome to Golgi"/>
    <property type="evidence" value="ECO:0007669"/>
    <property type="project" value="TreeGrafter"/>
</dbReference>
<dbReference type="EMBL" id="HG793129">
    <property type="protein sequence ID" value="CDK28192.1"/>
    <property type="molecule type" value="Genomic_DNA"/>
</dbReference>
<keyword evidence="4" id="KW-0732">Signal</keyword>
<dbReference type="OrthoDB" id="19932at2759"/>
<evidence type="ECO:0008006" key="12">
    <source>
        <dbReference type="Google" id="ProtNLM"/>
    </source>
</evidence>
<evidence type="ECO:0000256" key="5">
    <source>
        <dbReference type="ARBA" id="ARBA00022989"/>
    </source>
</evidence>
<gene>
    <name evidence="10" type="ORF">KUCA_T00004174001</name>
</gene>
<accession>W6MSK1</accession>
<dbReference type="GO" id="GO:0005829">
    <property type="term" value="C:cytosol"/>
    <property type="evidence" value="ECO:0007669"/>
    <property type="project" value="GOC"/>
</dbReference>
<sequence>MYNKEDWDGETKPFIGVDLKTFQLGEGNKYTPVSIVIYEYREMDALGVGVSDLPTQYICTEELVSKGLWETSDLYLFIVNKEVTQKTGILSTTLSSYGNNGSRYKIIKTGYYCVACASPQDWGRQANKFNVEVNFQNSFENLPASRIPRLNFNGFLAIGYVASLSLYLFNLYIHRSKLLTSHKLIAGFFVFLTVESIFTFSFYASSSEYENGKQFWKVVASFCQLFGHACLIAFPYLLAYPLAYLSVFCTTTLAYDQF</sequence>
<comment type="subcellular location">
    <subcellularLocation>
        <location evidence="1">Membrane</location>
        <topology evidence="1">Multi-pass membrane protein</topology>
    </subcellularLocation>
</comment>
<feature type="transmembrane region" description="Helical" evidence="7">
    <location>
        <begin position="184"/>
        <end position="203"/>
    </location>
</feature>
<dbReference type="InterPro" id="IPR053937">
    <property type="entry name" value="GOST_TM"/>
</dbReference>
<evidence type="ECO:0000313" key="10">
    <source>
        <dbReference type="EMBL" id="CDK28192.1"/>
    </source>
</evidence>
<dbReference type="Pfam" id="PF06814">
    <property type="entry name" value="GOST_TM"/>
    <property type="match status" value="1"/>
</dbReference>
<comment type="similarity">
    <text evidence="2">Belongs to the LU7TM family.</text>
</comment>
<reference evidence="10" key="1">
    <citation type="submission" date="2013-12" db="EMBL/GenBank/DDBJ databases">
        <authorList>
            <person name="Genoscope - CEA"/>
        </authorList>
    </citation>
    <scope>NUCLEOTIDE SEQUENCE</scope>
    <source>
        <strain evidence="10">CBS 1993</strain>
    </source>
</reference>